<dbReference type="PROSITE" id="PS00455">
    <property type="entry name" value="AMP_BINDING"/>
    <property type="match status" value="1"/>
</dbReference>
<dbReference type="AlphaFoldDB" id="A0AA39GKB1"/>
<comment type="similarity">
    <text evidence="1">Belongs to the ATP-dependent AMP-binding enzyme family.</text>
</comment>
<protein>
    <submittedName>
        <fullName evidence="5">Uncharacterized protein</fullName>
    </submittedName>
</protein>
<dbReference type="Proteomes" id="UP001175261">
    <property type="component" value="Unassembled WGS sequence"/>
</dbReference>
<dbReference type="InterPro" id="IPR020845">
    <property type="entry name" value="AMP-binding_CS"/>
</dbReference>
<dbReference type="Gene3D" id="3.40.50.12780">
    <property type="entry name" value="N-terminal domain of ligase-like"/>
    <property type="match status" value="1"/>
</dbReference>
<evidence type="ECO:0000313" key="6">
    <source>
        <dbReference type="Proteomes" id="UP001175261"/>
    </source>
</evidence>
<dbReference type="InterPro" id="IPR000873">
    <property type="entry name" value="AMP-dep_synth/lig_dom"/>
</dbReference>
<sequence length="554" mass="61748">MASRVYDSPYPAPHYPTNLSVSQFLLQSDPDDVPNGKAVFADFDRPERQITYWQLRETAAKDAATLKQTYGLREGDVVCIYGQNSLEWISLVHAVLWAGGCFCGINPLATKFELEHYFKVATPKVVFTDGKLLDNVRHALNVLKVSPLVIMIDDGDLYSARGQPIYPRDFLKNGFSSIQPFDLSHKDNRQVPAGMIFSSGTSGNPKGVQLSHHNIIAHLLTLRATNPFTQNTHMREAFFPSFSHIYGIIAGVLMPSWVGSYLQPMKKFDYLSYIKRCAELRATVLRLVPAAAVRLTTDPETRKLDLRTVQSVMSSGAALSDETVEAMKRMLAPGVAILNGYGMSETTLTLLRETRGDKGASVGRPAAGVSIRIVDDNFRDVEPGTDGECIVKGPTVFMGYKDDPDETQRTMRDGWLLTGDVVRADQDGFFYLTGRKKELIKFKGNQIPPTELEAVLQLHHKVAEAGVCGVWDKKLETEIAVGFVILDSDVKQSSSKADTLEEIRQFVNERVASYKRFREPLIAIETLPRNTSGKLMRRHLSAKATELRSRTQKL</sequence>
<evidence type="ECO:0000256" key="1">
    <source>
        <dbReference type="ARBA" id="ARBA00006432"/>
    </source>
</evidence>
<dbReference type="Pfam" id="PF13193">
    <property type="entry name" value="AMP-binding_C"/>
    <property type="match status" value="1"/>
</dbReference>
<evidence type="ECO:0000313" key="5">
    <source>
        <dbReference type="EMBL" id="KAK0388943.1"/>
    </source>
</evidence>
<dbReference type="Pfam" id="PF00501">
    <property type="entry name" value="AMP-binding"/>
    <property type="match status" value="1"/>
</dbReference>
<name>A0AA39GKB1_SARSR</name>
<dbReference type="PANTHER" id="PTHR24096">
    <property type="entry name" value="LONG-CHAIN-FATTY-ACID--COA LIGASE"/>
    <property type="match status" value="1"/>
</dbReference>
<comment type="caution">
    <text evidence="5">The sequence shown here is derived from an EMBL/GenBank/DDBJ whole genome shotgun (WGS) entry which is preliminary data.</text>
</comment>
<feature type="domain" description="AMP-binding enzyme C-terminal" evidence="4">
    <location>
        <begin position="451"/>
        <end position="534"/>
    </location>
</feature>
<accession>A0AA39GKB1</accession>
<organism evidence="5 6">
    <name type="scientific">Sarocladium strictum</name>
    <name type="common">Black bundle disease fungus</name>
    <name type="synonym">Acremonium strictum</name>
    <dbReference type="NCBI Taxonomy" id="5046"/>
    <lineage>
        <taxon>Eukaryota</taxon>
        <taxon>Fungi</taxon>
        <taxon>Dikarya</taxon>
        <taxon>Ascomycota</taxon>
        <taxon>Pezizomycotina</taxon>
        <taxon>Sordariomycetes</taxon>
        <taxon>Hypocreomycetidae</taxon>
        <taxon>Hypocreales</taxon>
        <taxon>Sarocladiaceae</taxon>
        <taxon>Sarocladium</taxon>
    </lineage>
</organism>
<dbReference type="InterPro" id="IPR045851">
    <property type="entry name" value="AMP-bd_C_sf"/>
</dbReference>
<dbReference type="Gene3D" id="3.30.300.30">
    <property type="match status" value="1"/>
</dbReference>
<dbReference type="EMBL" id="JAPDFR010000002">
    <property type="protein sequence ID" value="KAK0388943.1"/>
    <property type="molecule type" value="Genomic_DNA"/>
</dbReference>
<keyword evidence="2" id="KW-0436">Ligase</keyword>
<dbReference type="SUPFAM" id="SSF56801">
    <property type="entry name" value="Acetyl-CoA synthetase-like"/>
    <property type="match status" value="1"/>
</dbReference>
<proteinExistence type="inferred from homology"/>
<evidence type="ECO:0000256" key="2">
    <source>
        <dbReference type="ARBA" id="ARBA00022598"/>
    </source>
</evidence>
<evidence type="ECO:0000259" key="4">
    <source>
        <dbReference type="Pfam" id="PF13193"/>
    </source>
</evidence>
<dbReference type="InterPro" id="IPR025110">
    <property type="entry name" value="AMP-bd_C"/>
</dbReference>
<gene>
    <name evidence="5" type="ORF">NLU13_2520</name>
</gene>
<keyword evidence="6" id="KW-1185">Reference proteome</keyword>
<dbReference type="GO" id="GO:0016405">
    <property type="term" value="F:CoA-ligase activity"/>
    <property type="evidence" value="ECO:0007669"/>
    <property type="project" value="TreeGrafter"/>
</dbReference>
<feature type="domain" description="AMP-dependent synthetase/ligase" evidence="3">
    <location>
        <begin position="39"/>
        <end position="400"/>
    </location>
</feature>
<dbReference type="InterPro" id="IPR042099">
    <property type="entry name" value="ANL_N_sf"/>
</dbReference>
<evidence type="ECO:0000259" key="3">
    <source>
        <dbReference type="Pfam" id="PF00501"/>
    </source>
</evidence>
<reference evidence="5" key="1">
    <citation type="submission" date="2022-10" db="EMBL/GenBank/DDBJ databases">
        <title>Determination and structural analysis of whole genome sequence of Sarocladium strictum F4-1.</title>
        <authorList>
            <person name="Hu L."/>
            <person name="Jiang Y."/>
        </authorList>
    </citation>
    <scope>NUCLEOTIDE SEQUENCE</scope>
    <source>
        <strain evidence="5">F4-1</strain>
    </source>
</reference>
<dbReference type="PANTHER" id="PTHR24096:SF149">
    <property type="entry name" value="AMP-BINDING DOMAIN-CONTAINING PROTEIN-RELATED"/>
    <property type="match status" value="1"/>
</dbReference>